<dbReference type="GeneID" id="39875244"/>
<proteinExistence type="predicted"/>
<evidence type="ECO:0000313" key="4">
    <source>
        <dbReference type="Proteomes" id="UP000236319"/>
    </source>
</evidence>
<feature type="signal peptide" evidence="1">
    <location>
        <begin position="1"/>
        <end position="19"/>
    </location>
</feature>
<accession>A0A2H6KES4</accession>
<dbReference type="EMBL" id="BDSA01000003">
    <property type="protein sequence ID" value="GBE61474.1"/>
    <property type="molecule type" value="Genomic_DNA"/>
</dbReference>
<dbReference type="RefSeq" id="XP_028867717.1">
    <property type="nucleotide sequence ID" value="XM_029011884.1"/>
</dbReference>
<evidence type="ECO:0000259" key="2">
    <source>
        <dbReference type="SMART" id="SM01099"/>
    </source>
</evidence>
<protein>
    <submittedName>
        <fullName evidence="3">Plasmodium falciparum CPW-WPC domain containing protein, putative</fullName>
    </submittedName>
</protein>
<dbReference type="Proteomes" id="UP000236319">
    <property type="component" value="Unassembled WGS sequence"/>
</dbReference>
<feature type="domain" description="CPW-WPC" evidence="2">
    <location>
        <begin position="175"/>
        <end position="240"/>
    </location>
</feature>
<organism evidence="3 4">
    <name type="scientific">Babesia ovata</name>
    <dbReference type="NCBI Taxonomy" id="189622"/>
    <lineage>
        <taxon>Eukaryota</taxon>
        <taxon>Sar</taxon>
        <taxon>Alveolata</taxon>
        <taxon>Apicomplexa</taxon>
        <taxon>Aconoidasida</taxon>
        <taxon>Piroplasmida</taxon>
        <taxon>Babesiidae</taxon>
        <taxon>Babesia</taxon>
    </lineage>
</organism>
<dbReference type="SMART" id="SM01099">
    <property type="entry name" value="CPW_WPC"/>
    <property type="match status" value="2"/>
</dbReference>
<keyword evidence="4" id="KW-1185">Reference proteome</keyword>
<dbReference type="AlphaFoldDB" id="A0A2H6KES4"/>
<dbReference type="VEuPathDB" id="PiroplasmaDB:BOVATA_029670"/>
<reference evidence="3 4" key="1">
    <citation type="journal article" date="2017" name="BMC Genomics">
        <title>Whole-genome assembly of Babesia ovata and comparative genomics between closely related pathogens.</title>
        <authorList>
            <person name="Yamagishi J."/>
            <person name="Asada M."/>
            <person name="Hakimi H."/>
            <person name="Tanaka T.Q."/>
            <person name="Sugimoto C."/>
            <person name="Kawazu S."/>
        </authorList>
    </citation>
    <scope>NUCLEOTIDE SEQUENCE [LARGE SCALE GENOMIC DNA]</scope>
    <source>
        <strain evidence="3 4">Miyake</strain>
    </source>
</reference>
<evidence type="ECO:0000313" key="3">
    <source>
        <dbReference type="EMBL" id="GBE61474.1"/>
    </source>
</evidence>
<name>A0A2H6KES4_9APIC</name>
<dbReference type="NCBIfam" id="TIGR01492">
    <property type="entry name" value="CPW_WPC"/>
    <property type="match status" value="2"/>
</dbReference>
<dbReference type="InterPro" id="IPR006387">
    <property type="entry name" value="CPW_WPC_dom"/>
</dbReference>
<comment type="caution">
    <text evidence="3">The sequence shown here is derived from an EMBL/GenBank/DDBJ whole genome shotgun (WGS) entry which is preliminary data.</text>
</comment>
<evidence type="ECO:0000256" key="1">
    <source>
        <dbReference type="SAM" id="SignalP"/>
    </source>
</evidence>
<dbReference type="OrthoDB" id="364448at2759"/>
<dbReference type="Pfam" id="PF09717">
    <property type="entry name" value="CPW_WPC"/>
    <property type="match status" value="2"/>
</dbReference>
<feature type="domain" description="CPW-WPC" evidence="2">
    <location>
        <begin position="110"/>
        <end position="174"/>
    </location>
</feature>
<sequence>MKALLCVVTVLHMLNCISAIHKQQNESTRLADDSNLEVGESMGDMSSKSTMNLDPDDPNLLPNAHNIGHNLVNKLEERAVEIADKIAKHKHTDKEKKEADAKHDHTIFLCQRDYTQPCPLGFKHIATEDGEHKCIFPASYTGPCMGQELVYRFMPEEEKLSWSLDCLANWPCVQCTRRFSDLCPEKWELDTHEAAPRGLCKAKDEYQGPCKDEKHSFLNYNIDMQKQWSHRCQAWWPCDNSTRSGQTPDADMPITMAATAYRMGL</sequence>
<keyword evidence="1" id="KW-0732">Signal</keyword>
<gene>
    <name evidence="3" type="ORF">BOVATA_029670</name>
</gene>
<feature type="chain" id="PRO_5014181853" evidence="1">
    <location>
        <begin position="20"/>
        <end position="265"/>
    </location>
</feature>